<keyword evidence="2" id="KW-1133">Transmembrane helix</keyword>
<proteinExistence type="predicted"/>
<feature type="transmembrane region" description="Helical" evidence="2">
    <location>
        <begin position="68"/>
        <end position="88"/>
    </location>
</feature>
<feature type="region of interest" description="Disordered" evidence="1">
    <location>
        <begin position="29"/>
        <end position="48"/>
    </location>
</feature>
<gene>
    <name evidence="4" type="ORF">MONAX_5E022591</name>
</gene>
<comment type="caution">
    <text evidence="4">The sequence shown here is derived from an EMBL/GenBank/DDBJ whole genome shotgun (WGS) entry which is preliminary data.</text>
</comment>
<name>A0A5E4BRL2_MARMO</name>
<keyword evidence="2" id="KW-0812">Transmembrane</keyword>
<dbReference type="AlphaFoldDB" id="A0A5E4BRL2"/>
<evidence type="ECO:0000313" key="4">
    <source>
        <dbReference type="EMBL" id="VTJ72288.1"/>
    </source>
</evidence>
<keyword evidence="5" id="KW-1185">Reference proteome</keyword>
<evidence type="ECO:0000256" key="3">
    <source>
        <dbReference type="SAM" id="SignalP"/>
    </source>
</evidence>
<accession>A0A5E4BRL2</accession>
<sequence>MQAQCHLTTLALALGRVASLLVERVPEVPTGGQGSARHLRGPCSSPDCSPRPLQGCGGSGLGKFPFRFLLLLGCGWLLLAAAGAPASLCTGDRGPLREDGTRQ</sequence>
<evidence type="ECO:0000313" key="5">
    <source>
        <dbReference type="Proteomes" id="UP000335636"/>
    </source>
</evidence>
<feature type="signal peptide" evidence="3">
    <location>
        <begin position="1"/>
        <end position="19"/>
    </location>
</feature>
<evidence type="ECO:0000256" key="1">
    <source>
        <dbReference type="SAM" id="MobiDB-lite"/>
    </source>
</evidence>
<dbReference type="Proteomes" id="UP000335636">
    <property type="component" value="Unassembled WGS sequence"/>
</dbReference>
<keyword evidence="2" id="KW-0472">Membrane</keyword>
<dbReference type="EMBL" id="CABDUW010000617">
    <property type="protein sequence ID" value="VTJ72288.1"/>
    <property type="molecule type" value="Genomic_DNA"/>
</dbReference>
<protein>
    <submittedName>
        <fullName evidence="4">Uncharacterized protein</fullName>
    </submittedName>
</protein>
<reference evidence="4" key="1">
    <citation type="submission" date="2019-04" db="EMBL/GenBank/DDBJ databases">
        <authorList>
            <person name="Alioto T."/>
            <person name="Alioto T."/>
        </authorList>
    </citation>
    <scope>NUCLEOTIDE SEQUENCE [LARGE SCALE GENOMIC DNA]</scope>
</reference>
<keyword evidence="3" id="KW-0732">Signal</keyword>
<feature type="chain" id="PRO_5022810875" evidence="3">
    <location>
        <begin position="20"/>
        <end position="103"/>
    </location>
</feature>
<evidence type="ECO:0000256" key="2">
    <source>
        <dbReference type="SAM" id="Phobius"/>
    </source>
</evidence>
<organism evidence="4 5">
    <name type="scientific">Marmota monax</name>
    <name type="common">Woodchuck</name>
    <dbReference type="NCBI Taxonomy" id="9995"/>
    <lineage>
        <taxon>Eukaryota</taxon>
        <taxon>Metazoa</taxon>
        <taxon>Chordata</taxon>
        <taxon>Craniata</taxon>
        <taxon>Vertebrata</taxon>
        <taxon>Euteleostomi</taxon>
        <taxon>Mammalia</taxon>
        <taxon>Eutheria</taxon>
        <taxon>Euarchontoglires</taxon>
        <taxon>Glires</taxon>
        <taxon>Rodentia</taxon>
        <taxon>Sciuromorpha</taxon>
        <taxon>Sciuridae</taxon>
        <taxon>Xerinae</taxon>
        <taxon>Marmotini</taxon>
        <taxon>Marmota</taxon>
    </lineage>
</organism>